<evidence type="ECO:0000256" key="5">
    <source>
        <dbReference type="ARBA" id="ARBA00023027"/>
    </source>
</evidence>
<feature type="domain" description="RCK N-terminal" evidence="7">
    <location>
        <begin position="228"/>
        <end position="344"/>
    </location>
</feature>
<dbReference type="Gene3D" id="3.40.50.720">
    <property type="entry name" value="NAD(P)-binding Rossmann-like Domain"/>
    <property type="match status" value="2"/>
</dbReference>
<evidence type="ECO:0000313" key="10">
    <source>
        <dbReference type="Proteomes" id="UP001549106"/>
    </source>
</evidence>
<keyword evidence="3" id="KW-0633">Potassium transport</keyword>
<organism evidence="9 10">
    <name type="scientific">Blautia caecimuris</name>
    <dbReference type="NCBI Taxonomy" id="1796615"/>
    <lineage>
        <taxon>Bacteria</taxon>
        <taxon>Bacillati</taxon>
        <taxon>Bacillota</taxon>
        <taxon>Clostridia</taxon>
        <taxon>Lachnospirales</taxon>
        <taxon>Lachnospiraceae</taxon>
        <taxon>Blautia</taxon>
    </lineage>
</organism>
<dbReference type="NCBIfam" id="NF007033">
    <property type="entry name" value="PRK09496.1-5"/>
    <property type="match status" value="1"/>
</dbReference>
<dbReference type="NCBIfam" id="NF007041">
    <property type="entry name" value="PRK09496.3-4"/>
    <property type="match status" value="1"/>
</dbReference>
<dbReference type="PANTHER" id="PTHR43833">
    <property type="entry name" value="POTASSIUM CHANNEL PROTEIN 2-RELATED-RELATED"/>
    <property type="match status" value="1"/>
</dbReference>
<dbReference type="PROSITE" id="PS51201">
    <property type="entry name" value="RCK_N"/>
    <property type="match status" value="2"/>
</dbReference>
<dbReference type="SUPFAM" id="SSF51735">
    <property type="entry name" value="NAD(P)-binding Rossmann-fold domains"/>
    <property type="match status" value="2"/>
</dbReference>
<proteinExistence type="predicted"/>
<dbReference type="PANTHER" id="PTHR43833:SF5">
    <property type="entry name" value="TRK SYSTEM POTASSIUM UPTAKE PROTEIN TRKA"/>
    <property type="match status" value="1"/>
</dbReference>
<feature type="domain" description="RCK N-terminal" evidence="7">
    <location>
        <begin position="1"/>
        <end position="120"/>
    </location>
</feature>
<dbReference type="RefSeq" id="WP_257464723.1">
    <property type="nucleotide sequence ID" value="NZ_BAABXP010000001.1"/>
</dbReference>
<keyword evidence="2" id="KW-0813">Transport</keyword>
<dbReference type="InterPro" id="IPR036721">
    <property type="entry name" value="RCK_C_sf"/>
</dbReference>
<keyword evidence="4" id="KW-0630">Potassium</keyword>
<dbReference type="SUPFAM" id="SSF116726">
    <property type="entry name" value="TrkA C-terminal domain-like"/>
    <property type="match status" value="2"/>
</dbReference>
<protein>
    <recommendedName>
        <fullName evidence="1">Trk system potassium uptake protein TrkA</fullName>
    </recommendedName>
</protein>
<dbReference type="Pfam" id="PF02080">
    <property type="entry name" value="TrkA_C"/>
    <property type="match status" value="2"/>
</dbReference>
<dbReference type="InterPro" id="IPR036291">
    <property type="entry name" value="NAD(P)-bd_dom_sf"/>
</dbReference>
<reference evidence="9 10" key="1">
    <citation type="submission" date="2024-06" db="EMBL/GenBank/DDBJ databases">
        <title>Genomic Encyclopedia of Type Strains, Phase IV (KMG-IV): sequencing the most valuable type-strain genomes for metagenomic binning, comparative biology and taxonomic classification.</title>
        <authorList>
            <person name="Goeker M."/>
        </authorList>
    </citation>
    <scope>NUCLEOTIDE SEQUENCE [LARGE SCALE GENOMIC DNA]</scope>
    <source>
        <strain evidence="9 10">DSM 29492</strain>
    </source>
</reference>
<dbReference type="InterPro" id="IPR003148">
    <property type="entry name" value="RCK_N"/>
</dbReference>
<dbReference type="PROSITE" id="PS51202">
    <property type="entry name" value="RCK_C"/>
    <property type="match status" value="2"/>
</dbReference>
<feature type="domain" description="RCK C-terminal" evidence="8">
    <location>
        <begin position="371"/>
        <end position="452"/>
    </location>
</feature>
<keyword evidence="10" id="KW-1185">Reference proteome</keyword>
<evidence type="ECO:0000256" key="2">
    <source>
        <dbReference type="ARBA" id="ARBA00022448"/>
    </source>
</evidence>
<evidence type="ECO:0000256" key="4">
    <source>
        <dbReference type="ARBA" id="ARBA00022958"/>
    </source>
</evidence>
<dbReference type="NCBIfam" id="NF007031">
    <property type="entry name" value="PRK09496.1-2"/>
    <property type="match status" value="1"/>
</dbReference>
<evidence type="ECO:0000256" key="3">
    <source>
        <dbReference type="ARBA" id="ARBA00022538"/>
    </source>
</evidence>
<gene>
    <name evidence="9" type="ORF">ABID24_001954</name>
</gene>
<dbReference type="InterPro" id="IPR050721">
    <property type="entry name" value="Trk_Ktr_HKT_K-transport"/>
</dbReference>
<keyword evidence="6" id="KW-0406">Ion transport</keyword>
<accession>A0ABV2M2T5</accession>
<name>A0ABV2M2T5_9FIRM</name>
<dbReference type="EMBL" id="JBEPMJ010000013">
    <property type="protein sequence ID" value="MET3750701.1"/>
    <property type="molecule type" value="Genomic_DNA"/>
</dbReference>
<evidence type="ECO:0000259" key="8">
    <source>
        <dbReference type="PROSITE" id="PS51202"/>
    </source>
</evidence>
<dbReference type="InterPro" id="IPR006036">
    <property type="entry name" value="K_uptake_TrkA"/>
</dbReference>
<keyword evidence="5" id="KW-0520">NAD</keyword>
<dbReference type="NCBIfam" id="NF007039">
    <property type="entry name" value="PRK09496.3-2"/>
    <property type="match status" value="1"/>
</dbReference>
<comment type="caution">
    <text evidence="9">The sequence shown here is derived from an EMBL/GenBank/DDBJ whole genome shotgun (WGS) entry which is preliminary data.</text>
</comment>
<evidence type="ECO:0000256" key="1">
    <source>
        <dbReference type="ARBA" id="ARBA00017378"/>
    </source>
</evidence>
<sequence length="452" mass="49823">MHIIIVGCGKVGRTLAEQLQEEEIDLTLIDTVEKTINDVTEDIDAMGIVGNGASINTLMEAGISTADILIAVTASDELNLLCCLIAQKTGSCQTIARVRNPIYSQEIGFIKEKLGISMIINPEYAAAQEISRLLRFPAAIKIDPFSRGKVELLKFKVLPEFHLDGMSISRITEKFRCDILFCAVENKDALTIPGGDYIIHDGDFVSIIATPQNTALFFKKIGFRTNQVKNALIIGGGTISYYLAKTLIDTRIHVKIIEKDPNRCEFLSDLLPDATIINGDGTDRALLLEEGLETAESFVTLTNFDEENIFLSLFAKKSSNAKVVAKVNRLPYTDVIDDLDLGSVIYPKYITSDSILRYVRAMQNTIGSNVETLYHILDSQAEALEFAVHDHSPVTGVPLSELKLKKNLLICCLTRNGSVRIPRGHDTVEVGDHVIVATTHKGLRNICDILEK</sequence>
<dbReference type="Pfam" id="PF02254">
    <property type="entry name" value="TrkA_N"/>
    <property type="match status" value="2"/>
</dbReference>
<dbReference type="Gene3D" id="3.30.70.1450">
    <property type="entry name" value="Regulator of K+ conductance, C-terminal domain"/>
    <property type="match status" value="2"/>
</dbReference>
<dbReference type="PRINTS" id="PR00335">
    <property type="entry name" value="KUPTAKETRKA"/>
</dbReference>
<dbReference type="InterPro" id="IPR006037">
    <property type="entry name" value="RCK_C"/>
</dbReference>
<evidence type="ECO:0000259" key="7">
    <source>
        <dbReference type="PROSITE" id="PS51201"/>
    </source>
</evidence>
<feature type="domain" description="RCK C-terminal" evidence="8">
    <location>
        <begin position="140"/>
        <end position="224"/>
    </location>
</feature>
<evidence type="ECO:0000256" key="6">
    <source>
        <dbReference type="ARBA" id="ARBA00023065"/>
    </source>
</evidence>
<evidence type="ECO:0000313" key="9">
    <source>
        <dbReference type="EMBL" id="MET3750701.1"/>
    </source>
</evidence>
<dbReference type="Proteomes" id="UP001549106">
    <property type="component" value="Unassembled WGS sequence"/>
</dbReference>